<sequence length="353" mass="40015">MNKNMKIIVADLFIIFAIVIGYQIFLSMGYKETIEDTNVKHSINIFDDNRNYLLNYEPQIEKDILLKSIVSDVSIGNITVIKADGESFKMTSDVFIGKNKDGVYCATIDKKNIIENIVGIYLSDNYKSITYVYYHIKNYIDNDKKLMVVLLDGFGYNEYKLAKEKDYIPFLSQYYKHTALSVYTPVTNAGYAAMITGQTPNINGVHDRSVREMNVNSIFAYALEKGEKAILLESDIKILNTEIEPILHLDLNKDSDTDDEMFNSCLDAVSGDNDLIFIHFHGIDDRGHAYGTQSEKTLSYINKVDGYIQKLSEVWGKSIILTADHGMHDTEDGGSHGECRSEDMIVPYFIIGE</sequence>
<evidence type="ECO:0008006" key="4">
    <source>
        <dbReference type="Google" id="ProtNLM"/>
    </source>
</evidence>
<keyword evidence="3" id="KW-1185">Reference proteome</keyword>
<keyword evidence="1" id="KW-1133">Transmembrane helix</keyword>
<dbReference type="PANTHER" id="PTHR10151">
    <property type="entry name" value="ECTONUCLEOTIDE PYROPHOSPHATASE/PHOSPHODIESTERASE"/>
    <property type="match status" value="1"/>
</dbReference>
<comment type="caution">
    <text evidence="2">The sequence shown here is derived from an EMBL/GenBank/DDBJ whole genome shotgun (WGS) entry which is preliminary data.</text>
</comment>
<dbReference type="PANTHER" id="PTHR10151:SF120">
    <property type="entry name" value="BIS(5'-ADENOSYL)-TRIPHOSPHATASE"/>
    <property type="match status" value="1"/>
</dbReference>
<evidence type="ECO:0000313" key="3">
    <source>
        <dbReference type="Proteomes" id="UP001519342"/>
    </source>
</evidence>
<evidence type="ECO:0000313" key="2">
    <source>
        <dbReference type="EMBL" id="MBP1925820.1"/>
    </source>
</evidence>
<protein>
    <recommendedName>
        <fullName evidence="4">Type I phosphodiesterase / nucleotide pyrophosphatase</fullName>
    </recommendedName>
</protein>
<dbReference type="InterPro" id="IPR017850">
    <property type="entry name" value="Alkaline_phosphatase_core_sf"/>
</dbReference>
<proteinExistence type="predicted"/>
<dbReference type="Pfam" id="PF01663">
    <property type="entry name" value="Phosphodiest"/>
    <property type="match status" value="1"/>
</dbReference>
<dbReference type="Proteomes" id="UP001519342">
    <property type="component" value="Unassembled WGS sequence"/>
</dbReference>
<name>A0ABS4GDP1_9FIRM</name>
<gene>
    <name evidence="2" type="ORF">J2Z76_001681</name>
</gene>
<keyword evidence="1" id="KW-0472">Membrane</keyword>
<organism evidence="2 3">
    <name type="scientific">Sedimentibacter acidaminivorans</name>
    <dbReference type="NCBI Taxonomy" id="913099"/>
    <lineage>
        <taxon>Bacteria</taxon>
        <taxon>Bacillati</taxon>
        <taxon>Bacillota</taxon>
        <taxon>Tissierellia</taxon>
        <taxon>Sedimentibacter</taxon>
    </lineage>
</organism>
<dbReference type="EMBL" id="JAGGKS010000004">
    <property type="protein sequence ID" value="MBP1925820.1"/>
    <property type="molecule type" value="Genomic_DNA"/>
</dbReference>
<dbReference type="SUPFAM" id="SSF53649">
    <property type="entry name" value="Alkaline phosphatase-like"/>
    <property type="match status" value="1"/>
</dbReference>
<feature type="transmembrane region" description="Helical" evidence="1">
    <location>
        <begin position="7"/>
        <end position="30"/>
    </location>
</feature>
<keyword evidence="1" id="KW-0812">Transmembrane</keyword>
<reference evidence="2 3" key="1">
    <citation type="submission" date="2021-03" db="EMBL/GenBank/DDBJ databases">
        <title>Genomic Encyclopedia of Type Strains, Phase IV (KMG-IV): sequencing the most valuable type-strain genomes for metagenomic binning, comparative biology and taxonomic classification.</title>
        <authorList>
            <person name="Goeker M."/>
        </authorList>
    </citation>
    <scope>NUCLEOTIDE SEQUENCE [LARGE SCALE GENOMIC DNA]</scope>
    <source>
        <strain evidence="2 3">DSM 24004</strain>
    </source>
</reference>
<evidence type="ECO:0000256" key="1">
    <source>
        <dbReference type="SAM" id="Phobius"/>
    </source>
</evidence>
<dbReference type="Gene3D" id="3.40.720.10">
    <property type="entry name" value="Alkaline Phosphatase, subunit A"/>
    <property type="match status" value="1"/>
</dbReference>
<dbReference type="RefSeq" id="WP_209511561.1">
    <property type="nucleotide sequence ID" value="NZ_JAGGKS010000004.1"/>
</dbReference>
<dbReference type="InterPro" id="IPR002591">
    <property type="entry name" value="Phosphodiest/P_Trfase"/>
</dbReference>
<accession>A0ABS4GDP1</accession>